<keyword evidence="2" id="KW-0812">Transmembrane</keyword>
<dbReference type="Pfam" id="PF01145">
    <property type="entry name" value="Band_7"/>
    <property type="match status" value="1"/>
</dbReference>
<name>A0A7S1QCR3_ALECA</name>
<feature type="transmembrane region" description="Helical" evidence="2">
    <location>
        <begin position="21"/>
        <end position="43"/>
    </location>
</feature>
<organism evidence="4">
    <name type="scientific">Alexandrium catenella</name>
    <name type="common">Red tide dinoflagellate</name>
    <name type="synonym">Gonyaulax catenella</name>
    <dbReference type="NCBI Taxonomy" id="2925"/>
    <lineage>
        <taxon>Eukaryota</taxon>
        <taxon>Sar</taxon>
        <taxon>Alveolata</taxon>
        <taxon>Dinophyceae</taxon>
        <taxon>Gonyaulacales</taxon>
        <taxon>Pyrocystaceae</taxon>
        <taxon>Alexandrium</taxon>
    </lineage>
</organism>
<dbReference type="AlphaFoldDB" id="A0A7S1QCR3"/>
<protein>
    <recommendedName>
        <fullName evidence="3">Band 7 domain-containing protein</fullName>
    </recommendedName>
</protein>
<dbReference type="SUPFAM" id="SSF117892">
    <property type="entry name" value="Band 7/SPFH domain"/>
    <property type="match status" value="1"/>
</dbReference>
<dbReference type="EMBL" id="HBGE01035678">
    <property type="protein sequence ID" value="CAD9129969.1"/>
    <property type="molecule type" value="Transcribed_RNA"/>
</dbReference>
<keyword evidence="2" id="KW-1133">Transmembrane helix</keyword>
<evidence type="ECO:0000256" key="1">
    <source>
        <dbReference type="SAM" id="MobiDB-lite"/>
    </source>
</evidence>
<feature type="region of interest" description="Disordered" evidence="1">
    <location>
        <begin position="351"/>
        <end position="391"/>
    </location>
</feature>
<evidence type="ECO:0000256" key="2">
    <source>
        <dbReference type="SAM" id="Phobius"/>
    </source>
</evidence>
<feature type="domain" description="Band 7" evidence="3">
    <location>
        <begin position="49"/>
        <end position="229"/>
    </location>
</feature>
<dbReference type="InterPro" id="IPR001107">
    <property type="entry name" value="Band_7"/>
</dbReference>
<proteinExistence type="predicted"/>
<dbReference type="InterPro" id="IPR036013">
    <property type="entry name" value="Band_7/SPFH_dom_sf"/>
</dbReference>
<reference evidence="4" key="1">
    <citation type="submission" date="2021-01" db="EMBL/GenBank/DDBJ databases">
        <authorList>
            <person name="Corre E."/>
            <person name="Pelletier E."/>
            <person name="Niang G."/>
            <person name="Scheremetjew M."/>
            <person name="Finn R."/>
            <person name="Kale V."/>
            <person name="Holt S."/>
            <person name="Cochrane G."/>
            <person name="Meng A."/>
            <person name="Brown T."/>
            <person name="Cohen L."/>
        </authorList>
    </citation>
    <scope>NUCLEOTIDE SEQUENCE</scope>
    <source>
        <strain evidence="4">OF101</strain>
    </source>
</reference>
<accession>A0A7S1QCR3</accession>
<keyword evidence="2" id="KW-0472">Membrane</keyword>
<sequence length="391" mass="43372">MARVTQSIRHQRSFAGGRASMVNYTTASLGAVFTLVVILVVFFTSIGCVEQNQYGLVYNWITKSIGNKVYHGGTHLIGFWNAFVVFPATVQTIEFSDRKRVLSTAGTLHTRTKEGLGLHLSIAFQYKLDPQRLPELYALTNLRYESLFARVARDQLLEAASEYEGPQYWLRRHDIGAHMRRLVDEQLRASYASVWGLQLLAIDLPDRYENSITKTQVQQQTTRTRRNEQAAASIRADTDVLRAEYARKIRIVEVGALANYTMKTRLAKAEAEGRRLAVEADALGYVRRRLNLSAQGAVQYQELSAYGSMLNATFFAGVPAARAVVGVGGALPALASFLQRGSRALRLSKRRTGHFEGLPGRGHAKRLRAGGPPAHAGRLDAASSARARRHT</sequence>
<evidence type="ECO:0000259" key="3">
    <source>
        <dbReference type="Pfam" id="PF01145"/>
    </source>
</evidence>
<gene>
    <name evidence="4" type="ORF">ACAT0790_LOCUS21651</name>
</gene>
<evidence type="ECO:0000313" key="4">
    <source>
        <dbReference type="EMBL" id="CAD9129969.1"/>
    </source>
</evidence>